<sequence>MANPPRHGADWRPFRRIGLPVAAELLREELVWTTADGATMHGQAGHWKLWEPGRPRRVWTITDRDFRATYEPIEDGLFRSVGRVLARPASVDELVESPEGTRVAQAGDWVVTREGHRWVVSRVEFQRRYRPDPDGAV</sequence>
<dbReference type="EMBL" id="CP060789">
    <property type="protein sequence ID" value="QNP54853.1"/>
    <property type="molecule type" value="Genomic_DNA"/>
</dbReference>
<evidence type="ECO:0000313" key="1">
    <source>
        <dbReference type="EMBL" id="QNP54853.1"/>
    </source>
</evidence>
<gene>
    <name evidence="1" type="ORF">H9L22_11130</name>
</gene>
<dbReference type="Proteomes" id="UP000516117">
    <property type="component" value="Chromosome"/>
</dbReference>
<dbReference type="RefSeq" id="WP_187719989.1">
    <property type="nucleotide sequence ID" value="NZ_BAABBL010000004.1"/>
</dbReference>
<name>A0A7H0H2T7_9ACTN</name>
<evidence type="ECO:0000313" key="2">
    <source>
        <dbReference type="Proteomes" id="UP000516117"/>
    </source>
</evidence>
<dbReference type="AlphaFoldDB" id="A0A7H0H2T7"/>
<proteinExistence type="predicted"/>
<keyword evidence="2" id="KW-1185">Reference proteome</keyword>
<protein>
    <submittedName>
        <fullName evidence="1">Uncharacterized protein</fullName>
    </submittedName>
</protein>
<accession>A0A7H0H2T7</accession>
<dbReference type="KEGG" id="tdf:H9L22_11130"/>
<organism evidence="1 2">
    <name type="scientific">Tessaracoccus defluvii</name>
    <dbReference type="NCBI Taxonomy" id="1285901"/>
    <lineage>
        <taxon>Bacteria</taxon>
        <taxon>Bacillati</taxon>
        <taxon>Actinomycetota</taxon>
        <taxon>Actinomycetes</taxon>
        <taxon>Propionibacteriales</taxon>
        <taxon>Propionibacteriaceae</taxon>
        <taxon>Tessaracoccus</taxon>
    </lineage>
</organism>
<reference evidence="1 2" key="1">
    <citation type="submission" date="2020-08" db="EMBL/GenBank/DDBJ databases">
        <title>Genome sequence of Tessaracoccus defluvii JCM 17540T.</title>
        <authorList>
            <person name="Hyun D.-W."/>
            <person name="Bae J.-W."/>
        </authorList>
    </citation>
    <scope>NUCLEOTIDE SEQUENCE [LARGE SCALE GENOMIC DNA]</scope>
    <source>
        <strain evidence="1 2">JCM 17540</strain>
    </source>
</reference>